<organism evidence="1 2">
    <name type="scientific">Mycena venus</name>
    <dbReference type="NCBI Taxonomy" id="2733690"/>
    <lineage>
        <taxon>Eukaryota</taxon>
        <taxon>Fungi</taxon>
        <taxon>Dikarya</taxon>
        <taxon>Basidiomycota</taxon>
        <taxon>Agaricomycotina</taxon>
        <taxon>Agaricomycetes</taxon>
        <taxon>Agaricomycetidae</taxon>
        <taxon>Agaricales</taxon>
        <taxon>Marasmiineae</taxon>
        <taxon>Mycenaceae</taxon>
        <taxon>Mycena</taxon>
    </lineage>
</organism>
<dbReference type="AlphaFoldDB" id="A0A8H7D7M9"/>
<protein>
    <submittedName>
        <fullName evidence="1">Delta12-fatty acid desaturase</fullName>
    </submittedName>
</protein>
<keyword evidence="2" id="KW-1185">Reference proteome</keyword>
<comment type="caution">
    <text evidence="1">The sequence shown here is derived from an EMBL/GenBank/DDBJ whole genome shotgun (WGS) entry which is preliminary data.</text>
</comment>
<dbReference type="Proteomes" id="UP000620124">
    <property type="component" value="Unassembled WGS sequence"/>
</dbReference>
<dbReference type="OrthoDB" id="1461976at2759"/>
<gene>
    <name evidence="1" type="ORF">MVEN_00400700</name>
</gene>
<evidence type="ECO:0000313" key="2">
    <source>
        <dbReference type="Proteomes" id="UP000620124"/>
    </source>
</evidence>
<evidence type="ECO:0000313" key="1">
    <source>
        <dbReference type="EMBL" id="KAF7365289.1"/>
    </source>
</evidence>
<reference evidence="1" key="1">
    <citation type="submission" date="2020-05" db="EMBL/GenBank/DDBJ databases">
        <title>Mycena genomes resolve the evolution of fungal bioluminescence.</title>
        <authorList>
            <person name="Tsai I.J."/>
        </authorList>
    </citation>
    <scope>NUCLEOTIDE SEQUENCE</scope>
    <source>
        <strain evidence="1">CCC161011</strain>
    </source>
</reference>
<name>A0A8H7D7M9_9AGAR</name>
<accession>A0A8H7D7M9</accession>
<dbReference type="EMBL" id="JACAZI010000003">
    <property type="protein sequence ID" value="KAF7365289.1"/>
    <property type="molecule type" value="Genomic_DNA"/>
</dbReference>
<sequence>MSVVHAYRSLDARSRGRLLVRTDACDAWYSALGLEEYRYTRENWDDEEKDDRRLLTPDEELSRNSLYGKSDERADRHFHSVYKECKFVEDEGDVVFYKNAYGLAKMRPVFNDATASDSGVEVDK</sequence>
<proteinExistence type="predicted"/>